<accession>A0A183M5Y1</accession>
<dbReference type="PROSITE" id="PS00652">
    <property type="entry name" value="TNFR_NGFR_1"/>
    <property type="match status" value="1"/>
</dbReference>
<dbReference type="GO" id="GO:0048406">
    <property type="term" value="F:nerve growth factor binding"/>
    <property type="evidence" value="ECO:0007669"/>
    <property type="project" value="TreeGrafter"/>
</dbReference>
<keyword evidence="1" id="KW-1015">Disulfide bond</keyword>
<evidence type="ECO:0000313" key="3">
    <source>
        <dbReference type="Proteomes" id="UP000277204"/>
    </source>
</evidence>
<dbReference type="PROSITE" id="PS50050">
    <property type="entry name" value="TNFR_NGFR_2"/>
    <property type="match status" value="2"/>
</dbReference>
<dbReference type="GO" id="GO:0005035">
    <property type="term" value="F:death receptor activity"/>
    <property type="evidence" value="ECO:0007669"/>
    <property type="project" value="TreeGrafter"/>
</dbReference>
<dbReference type="GO" id="GO:0005886">
    <property type="term" value="C:plasma membrane"/>
    <property type="evidence" value="ECO:0007669"/>
    <property type="project" value="TreeGrafter"/>
</dbReference>
<dbReference type="EMBL" id="UZAI01006441">
    <property type="protein sequence ID" value="VDO95408.1"/>
    <property type="molecule type" value="Genomic_DNA"/>
</dbReference>
<dbReference type="Proteomes" id="UP000277204">
    <property type="component" value="Unassembled WGS sequence"/>
</dbReference>
<dbReference type="AlphaFoldDB" id="A0A183M5Y1"/>
<gene>
    <name evidence="2" type="ORF">SMRZ_LOCUS11456</name>
</gene>
<name>A0A183M5Y1_9TREM</name>
<proteinExistence type="predicted"/>
<keyword evidence="3" id="KW-1185">Reference proteome</keyword>
<dbReference type="SUPFAM" id="SSF57586">
    <property type="entry name" value="TNF receptor-like"/>
    <property type="match status" value="2"/>
</dbReference>
<comment type="caution">
    <text evidence="1">Lacks conserved residue(s) required for the propagation of feature annotation.</text>
</comment>
<organism evidence="2 3">
    <name type="scientific">Schistosoma margrebowiei</name>
    <dbReference type="NCBI Taxonomy" id="48269"/>
    <lineage>
        <taxon>Eukaryota</taxon>
        <taxon>Metazoa</taxon>
        <taxon>Spiralia</taxon>
        <taxon>Lophotrochozoa</taxon>
        <taxon>Platyhelminthes</taxon>
        <taxon>Trematoda</taxon>
        <taxon>Digenea</taxon>
        <taxon>Strigeidida</taxon>
        <taxon>Schistosomatoidea</taxon>
        <taxon>Schistosomatidae</taxon>
        <taxon>Schistosoma</taxon>
    </lineage>
</organism>
<dbReference type="GO" id="GO:0007266">
    <property type="term" value="P:Rho protein signal transduction"/>
    <property type="evidence" value="ECO:0007669"/>
    <property type="project" value="TreeGrafter"/>
</dbReference>
<evidence type="ECO:0000313" key="2">
    <source>
        <dbReference type="EMBL" id="VDO95408.1"/>
    </source>
</evidence>
<dbReference type="GO" id="GO:0009986">
    <property type="term" value="C:cell surface"/>
    <property type="evidence" value="ECO:0007669"/>
    <property type="project" value="TreeGrafter"/>
</dbReference>
<sequence>MTNIVHLIHLLLIEILSLQLHLISIFYDHLNEISIIQSNPIGLSTLENLLSIKIHSSRITNISVFAFTSFHISSMETCDDPLKEFVSPVRGIPRCCRKCEPGNGMLRLCSNSEDTQCRPCKPGFEFSPFRSATKKCLHCRRCEEIHPLAKTRNECTPITDTICQCEKPYYMSEKEQTCKPCTVCKPGEGIVQ</sequence>
<dbReference type="InterPro" id="IPR001368">
    <property type="entry name" value="TNFR/NGFR_Cys_rich_reg"/>
</dbReference>
<dbReference type="Pfam" id="PF00020">
    <property type="entry name" value="TNFR_c6"/>
    <property type="match status" value="3"/>
</dbReference>
<dbReference type="PANTHER" id="PTHR46605:SF1">
    <property type="entry name" value="DEATH DOMAIN-CONTAINING MEMBRANE PROTEIN NRADD"/>
    <property type="match status" value="1"/>
</dbReference>
<feature type="disulfide bond" evidence="1">
    <location>
        <begin position="96"/>
        <end position="109"/>
    </location>
</feature>
<feature type="repeat" description="TNFR-Cys" evidence="1">
    <location>
        <begin position="77"/>
        <end position="117"/>
    </location>
</feature>
<dbReference type="Gene3D" id="2.10.50.10">
    <property type="entry name" value="Tumor Necrosis Factor Receptor, subunit A, domain 2"/>
    <property type="match status" value="2"/>
</dbReference>
<dbReference type="SMART" id="SM00208">
    <property type="entry name" value="TNFR"/>
    <property type="match status" value="2"/>
</dbReference>
<reference evidence="2 3" key="1">
    <citation type="submission" date="2018-11" db="EMBL/GenBank/DDBJ databases">
        <authorList>
            <consortium name="Pathogen Informatics"/>
        </authorList>
    </citation>
    <scope>NUCLEOTIDE SEQUENCE [LARGE SCALE GENOMIC DNA]</scope>
    <source>
        <strain evidence="2 3">Zambia</strain>
    </source>
</reference>
<feature type="repeat" description="TNFR-Cys" evidence="1">
    <location>
        <begin position="119"/>
        <end position="163"/>
    </location>
</feature>
<evidence type="ECO:0000256" key="1">
    <source>
        <dbReference type="PROSITE-ProRule" id="PRU00206"/>
    </source>
</evidence>
<feature type="disulfide bond" evidence="1">
    <location>
        <begin position="99"/>
        <end position="117"/>
    </location>
</feature>
<dbReference type="GO" id="GO:0015026">
    <property type="term" value="F:coreceptor activity"/>
    <property type="evidence" value="ECO:0007669"/>
    <property type="project" value="TreeGrafter"/>
</dbReference>
<dbReference type="PANTHER" id="PTHR46605">
    <property type="entry name" value="TUMOR NECROSIS FACTOR RECEPTOR"/>
    <property type="match status" value="1"/>
</dbReference>
<dbReference type="InterPro" id="IPR052302">
    <property type="entry name" value="Neurotrophin_rcpt-DD"/>
</dbReference>
<protein>
    <submittedName>
        <fullName evidence="2">Uncharacterized protein</fullName>
    </submittedName>
</protein>
<dbReference type="STRING" id="48269.A0A183M5Y1"/>